<protein>
    <submittedName>
        <fullName evidence="2">Uncharacterized protein</fullName>
    </submittedName>
</protein>
<feature type="transmembrane region" description="Helical" evidence="1">
    <location>
        <begin position="209"/>
        <end position="230"/>
    </location>
</feature>
<dbReference type="AlphaFoldDB" id="A0A417XS69"/>
<keyword evidence="3" id="KW-1185">Reference proteome</keyword>
<dbReference type="Proteomes" id="UP000283644">
    <property type="component" value="Unassembled WGS sequence"/>
</dbReference>
<organism evidence="2 3">
    <name type="scientific">Nocardioides immobilis</name>
    <dbReference type="NCBI Taxonomy" id="2049295"/>
    <lineage>
        <taxon>Bacteria</taxon>
        <taxon>Bacillati</taxon>
        <taxon>Actinomycetota</taxon>
        <taxon>Actinomycetes</taxon>
        <taxon>Propionibacteriales</taxon>
        <taxon>Nocardioidaceae</taxon>
        <taxon>Nocardioides</taxon>
    </lineage>
</organism>
<accession>A0A417XS69</accession>
<keyword evidence="1" id="KW-1133">Transmembrane helix</keyword>
<dbReference type="OrthoDB" id="5172155at2"/>
<sequence>MSIDNNHNSQLINGSHPAAHRQEIGFDSSATKIPRRHTITSCIGLGPMPLNQVIAVHNLADEAVRFPLPRDGRCLTYNEAAVRAKPQQAAQQQLDRKVTKIIEPEIEAIRPLMAEINVLTAHLDQVRSSPMRGAVGEKLTPEEAEAHHDQTRSEIHNALQHGSKKHLIKGRSKAKEIALLLIDFPVFLYALMSLLNVNYRLIGSETGTTIKATVAGIFALLGTLMLAVVARGMGRQHRAFKGDSSTIETDPKNRRRIRLELIAVAAVVIAAVFVMASRVITDGLEADVMPLLVYALAALFGLLIGFSAYLNYASEYDNGSEQTDRVQHLSVQLRGREATLEGMANARKLRVEETGIRIAKLNRLIEQTRTGAEHRVTGSKQDKAIKLARSYHGLTGSKAGLPSPALDYRRLDLAAAQARELTDDQAYLANLTTEN</sequence>
<feature type="transmembrane region" description="Helical" evidence="1">
    <location>
        <begin position="261"/>
        <end position="280"/>
    </location>
</feature>
<evidence type="ECO:0000313" key="2">
    <source>
        <dbReference type="EMBL" id="RHW22777.1"/>
    </source>
</evidence>
<keyword evidence="1" id="KW-0472">Membrane</keyword>
<name>A0A417XS69_9ACTN</name>
<reference evidence="2 3" key="1">
    <citation type="submission" date="2018-09" db="EMBL/GenBank/DDBJ databases">
        <title>Genome sequencing of Nocardioides immobilis CCTCC AB 2017083 for comparison to Nocardioides silvaticus.</title>
        <authorList>
            <person name="Li C."/>
            <person name="Wang G."/>
        </authorList>
    </citation>
    <scope>NUCLEOTIDE SEQUENCE [LARGE SCALE GENOMIC DNA]</scope>
    <source>
        <strain evidence="2 3">CCTCC AB 2017083</strain>
    </source>
</reference>
<dbReference type="RefSeq" id="WP_118929180.1">
    <property type="nucleotide sequence ID" value="NZ_QXGH01000057.1"/>
</dbReference>
<dbReference type="EMBL" id="QXGH01000057">
    <property type="protein sequence ID" value="RHW22777.1"/>
    <property type="molecule type" value="Genomic_DNA"/>
</dbReference>
<evidence type="ECO:0000313" key="3">
    <source>
        <dbReference type="Proteomes" id="UP000283644"/>
    </source>
</evidence>
<feature type="transmembrane region" description="Helical" evidence="1">
    <location>
        <begin position="177"/>
        <end position="197"/>
    </location>
</feature>
<keyword evidence="1" id="KW-0812">Transmembrane</keyword>
<evidence type="ECO:0000256" key="1">
    <source>
        <dbReference type="SAM" id="Phobius"/>
    </source>
</evidence>
<feature type="transmembrane region" description="Helical" evidence="1">
    <location>
        <begin position="292"/>
        <end position="312"/>
    </location>
</feature>
<proteinExistence type="predicted"/>
<comment type="caution">
    <text evidence="2">The sequence shown here is derived from an EMBL/GenBank/DDBJ whole genome shotgun (WGS) entry which is preliminary data.</text>
</comment>
<gene>
    <name evidence="2" type="ORF">D0Z08_31195</name>
</gene>